<protein>
    <submittedName>
        <fullName evidence="1">Uncharacterized protein</fullName>
    </submittedName>
</protein>
<name>A0ABN7NZS5_TIMPD</name>
<dbReference type="Proteomes" id="UP001153148">
    <property type="component" value="Unassembled WGS sequence"/>
</dbReference>
<accession>A0ABN7NZS5</accession>
<keyword evidence="2" id="KW-1185">Reference proteome</keyword>
<reference evidence="1" key="1">
    <citation type="submission" date="2021-03" db="EMBL/GenBank/DDBJ databases">
        <authorList>
            <person name="Tran Van P."/>
        </authorList>
    </citation>
    <scope>NUCLEOTIDE SEQUENCE</scope>
</reference>
<evidence type="ECO:0000313" key="1">
    <source>
        <dbReference type="EMBL" id="CAG2058659.1"/>
    </source>
</evidence>
<gene>
    <name evidence="1" type="ORF">TPAB3V08_LOCUS5628</name>
</gene>
<proteinExistence type="predicted"/>
<evidence type="ECO:0000313" key="2">
    <source>
        <dbReference type="Proteomes" id="UP001153148"/>
    </source>
</evidence>
<organism evidence="1 2">
    <name type="scientific">Timema podura</name>
    <name type="common">Walking stick</name>
    <dbReference type="NCBI Taxonomy" id="61482"/>
    <lineage>
        <taxon>Eukaryota</taxon>
        <taxon>Metazoa</taxon>
        <taxon>Ecdysozoa</taxon>
        <taxon>Arthropoda</taxon>
        <taxon>Hexapoda</taxon>
        <taxon>Insecta</taxon>
        <taxon>Pterygota</taxon>
        <taxon>Neoptera</taxon>
        <taxon>Polyneoptera</taxon>
        <taxon>Phasmatodea</taxon>
        <taxon>Timematodea</taxon>
        <taxon>Timematoidea</taxon>
        <taxon>Timematidae</taxon>
        <taxon>Timema</taxon>
    </lineage>
</organism>
<dbReference type="EMBL" id="CAJPIN010007719">
    <property type="protein sequence ID" value="CAG2058659.1"/>
    <property type="molecule type" value="Genomic_DNA"/>
</dbReference>
<dbReference type="Gene3D" id="3.30.70.3290">
    <property type="match status" value="1"/>
</dbReference>
<comment type="caution">
    <text evidence="1">The sequence shown here is derived from an EMBL/GenBank/DDBJ whole genome shotgun (WGS) entry which is preliminary data.</text>
</comment>
<sequence length="84" mass="9322">MTQLSPKERSETSVRMFAAGLLPKVSNLYPPVQYPVSRGTASLSSLVTWNHSETWSSVLDMDLDTVSEYSTANTHLYLDSAILE</sequence>